<keyword evidence="6" id="KW-1185">Reference proteome</keyword>
<protein>
    <submittedName>
        <fullName evidence="5">AraC family transcriptional regulator</fullName>
    </submittedName>
</protein>
<dbReference type="InterPro" id="IPR009057">
    <property type="entry name" value="Homeodomain-like_sf"/>
</dbReference>
<evidence type="ECO:0000313" key="6">
    <source>
        <dbReference type="Proteomes" id="UP001527181"/>
    </source>
</evidence>
<keyword evidence="1" id="KW-0805">Transcription regulation</keyword>
<dbReference type="Gene3D" id="2.60.120.10">
    <property type="entry name" value="Jelly Rolls"/>
    <property type="match status" value="1"/>
</dbReference>
<dbReference type="InterPro" id="IPR020449">
    <property type="entry name" value="Tscrpt_reg_AraC-type_HTH"/>
</dbReference>
<dbReference type="SUPFAM" id="SSF51215">
    <property type="entry name" value="Regulatory protein AraC"/>
    <property type="match status" value="1"/>
</dbReference>
<evidence type="ECO:0000256" key="3">
    <source>
        <dbReference type="ARBA" id="ARBA00023163"/>
    </source>
</evidence>
<evidence type="ECO:0000313" key="5">
    <source>
        <dbReference type="EMBL" id="MCY9759223.1"/>
    </source>
</evidence>
<dbReference type="EMBL" id="JAMDNP010000003">
    <property type="protein sequence ID" value="MCY9759223.1"/>
    <property type="molecule type" value="Genomic_DNA"/>
</dbReference>
<reference evidence="5 6" key="1">
    <citation type="submission" date="2022-05" db="EMBL/GenBank/DDBJ databases">
        <title>Genome Sequencing of Bee-Associated Microbes.</title>
        <authorList>
            <person name="Dunlap C."/>
        </authorList>
    </citation>
    <scope>NUCLEOTIDE SEQUENCE [LARGE SCALE GENOMIC DNA]</scope>
    <source>
        <strain evidence="5 6">NRRL B-04010</strain>
    </source>
</reference>
<dbReference type="Pfam" id="PF12833">
    <property type="entry name" value="HTH_18"/>
    <property type="match status" value="1"/>
</dbReference>
<dbReference type="InterPro" id="IPR014710">
    <property type="entry name" value="RmlC-like_jellyroll"/>
</dbReference>
<keyword evidence="2" id="KW-0238">DNA-binding</keyword>
<dbReference type="InterPro" id="IPR018060">
    <property type="entry name" value="HTH_AraC"/>
</dbReference>
<keyword evidence="3" id="KW-0804">Transcription</keyword>
<organism evidence="5 6">
    <name type="scientific">Paenibacillus alvei</name>
    <name type="common">Bacillus alvei</name>
    <dbReference type="NCBI Taxonomy" id="44250"/>
    <lineage>
        <taxon>Bacteria</taxon>
        <taxon>Bacillati</taxon>
        <taxon>Bacillota</taxon>
        <taxon>Bacilli</taxon>
        <taxon>Bacillales</taxon>
        <taxon>Paenibacillaceae</taxon>
        <taxon>Paenibacillus</taxon>
    </lineage>
</organism>
<dbReference type="InterPro" id="IPR018062">
    <property type="entry name" value="HTH_AraC-typ_CS"/>
</dbReference>
<dbReference type="CDD" id="cd02208">
    <property type="entry name" value="cupin_RmlC-like"/>
    <property type="match status" value="1"/>
</dbReference>
<proteinExistence type="predicted"/>
<evidence type="ECO:0000256" key="1">
    <source>
        <dbReference type="ARBA" id="ARBA00023015"/>
    </source>
</evidence>
<dbReference type="SMART" id="SM00342">
    <property type="entry name" value="HTH_ARAC"/>
    <property type="match status" value="1"/>
</dbReference>
<feature type="domain" description="HTH araC/xylS-type" evidence="4">
    <location>
        <begin position="212"/>
        <end position="310"/>
    </location>
</feature>
<evidence type="ECO:0000259" key="4">
    <source>
        <dbReference type="PROSITE" id="PS01124"/>
    </source>
</evidence>
<dbReference type="InterPro" id="IPR037923">
    <property type="entry name" value="HTH-like"/>
</dbReference>
<accession>A0ABT4GRL1</accession>
<evidence type="ECO:0000256" key="2">
    <source>
        <dbReference type="ARBA" id="ARBA00023125"/>
    </source>
</evidence>
<dbReference type="Gene3D" id="1.10.10.60">
    <property type="entry name" value="Homeodomain-like"/>
    <property type="match status" value="2"/>
</dbReference>
<dbReference type="PANTHER" id="PTHR43280:SF2">
    <property type="entry name" value="HTH-TYPE TRANSCRIPTIONAL REGULATOR EXSA"/>
    <property type="match status" value="1"/>
</dbReference>
<dbReference type="RefSeq" id="WP_268641046.1">
    <property type="nucleotide sequence ID" value="NZ_JAMDNP010000003.1"/>
</dbReference>
<dbReference type="Pfam" id="PF02311">
    <property type="entry name" value="AraC_binding"/>
    <property type="match status" value="1"/>
</dbReference>
<dbReference type="Proteomes" id="UP001527181">
    <property type="component" value="Unassembled WGS sequence"/>
</dbReference>
<dbReference type="InterPro" id="IPR003313">
    <property type="entry name" value="AraC-bd"/>
</dbReference>
<gene>
    <name evidence="5" type="ORF">M5X12_01420</name>
</gene>
<sequence>MITLDIQWKTAEIGKWARSGIIYFTSKMEMLEDVPCKMYKLLRQHSLTHHCHDYFQIWYVAKGNFQHTVSNRRFDIGKGDIFVISPFTVHRIEIPPEQDIEVYGCEFMPSFINERFEEKPVAPLFFDVSYLEYFLRWDDSMQSKITLGHVAEIRVLNVLKEMLAEYQRRSPFFQLVLKSHLLLLLSILVREINKDVVQAGFEKEEKYRSIMTGVIDYIHSAYHEDLHLNTLCSLSNLSRSTFCSVFKTWTGKTFNRYLADLRMFHALTMLKQPELSVTDVCYAIGFNELSYFCRMFKKYTGISPTSYRKQAIQQEPCTHTIIPLLHTNLK</sequence>
<dbReference type="PROSITE" id="PS00041">
    <property type="entry name" value="HTH_ARAC_FAMILY_1"/>
    <property type="match status" value="1"/>
</dbReference>
<dbReference type="PROSITE" id="PS01124">
    <property type="entry name" value="HTH_ARAC_FAMILY_2"/>
    <property type="match status" value="1"/>
</dbReference>
<dbReference type="SUPFAM" id="SSF46689">
    <property type="entry name" value="Homeodomain-like"/>
    <property type="match status" value="2"/>
</dbReference>
<comment type="caution">
    <text evidence="5">The sequence shown here is derived from an EMBL/GenBank/DDBJ whole genome shotgun (WGS) entry which is preliminary data.</text>
</comment>
<dbReference type="PANTHER" id="PTHR43280">
    <property type="entry name" value="ARAC-FAMILY TRANSCRIPTIONAL REGULATOR"/>
    <property type="match status" value="1"/>
</dbReference>
<name>A0ABT4GRL1_PAEAL</name>
<dbReference type="PRINTS" id="PR00032">
    <property type="entry name" value="HTHARAC"/>
</dbReference>